<dbReference type="InterPro" id="IPR016123">
    <property type="entry name" value="Mog1/PsbP_a/b/a-sand"/>
</dbReference>
<keyword evidence="2" id="KW-0813">Transport</keyword>
<dbReference type="GO" id="GO:0031267">
    <property type="term" value="F:small GTPase binding"/>
    <property type="evidence" value="ECO:0007669"/>
    <property type="project" value="TreeGrafter"/>
</dbReference>
<evidence type="ECO:0000256" key="1">
    <source>
        <dbReference type="ARBA" id="ARBA00010307"/>
    </source>
</evidence>
<dbReference type="GO" id="GO:0005634">
    <property type="term" value="C:nucleus"/>
    <property type="evidence" value="ECO:0007669"/>
    <property type="project" value="TreeGrafter"/>
</dbReference>
<accession>A0A1X0RVY8</accession>
<dbReference type="Pfam" id="PF04603">
    <property type="entry name" value="Mog1"/>
    <property type="match status" value="1"/>
</dbReference>
<dbReference type="Gene3D" id="3.40.1000.10">
    <property type="entry name" value="Mog1/PsbP, alpha/beta/alpha sandwich"/>
    <property type="match status" value="1"/>
</dbReference>
<evidence type="ECO:0000313" key="4">
    <source>
        <dbReference type="EMBL" id="ORE16068.1"/>
    </source>
</evidence>
<gene>
    <name evidence="4" type="ORF">BCV71DRAFT_265974</name>
</gene>
<comment type="similarity">
    <text evidence="1">Belongs to the MOG1 family.</text>
</comment>
<reference evidence="4 5" key="1">
    <citation type="journal article" date="2016" name="Proc. Natl. Acad. Sci. U.S.A.">
        <title>Lipid metabolic changes in an early divergent fungus govern the establishment of a mutualistic symbiosis with endobacteria.</title>
        <authorList>
            <person name="Lastovetsky O.A."/>
            <person name="Gaspar M.L."/>
            <person name="Mondo S.J."/>
            <person name="LaButti K.M."/>
            <person name="Sandor L."/>
            <person name="Grigoriev I.V."/>
            <person name="Henry S.A."/>
            <person name="Pawlowska T.E."/>
        </authorList>
    </citation>
    <scope>NUCLEOTIDE SEQUENCE [LARGE SCALE GENOMIC DNA]</scope>
    <source>
        <strain evidence="4 5">ATCC 11559</strain>
    </source>
</reference>
<dbReference type="PANTHER" id="PTHR15837">
    <property type="entry name" value="RAN GUANINE NUCLEOTIDE RELEASE FACTOR"/>
    <property type="match status" value="1"/>
</dbReference>
<name>A0A1X0RVY8_RHIZD</name>
<dbReference type="GO" id="GO:0006606">
    <property type="term" value="P:protein import into nucleus"/>
    <property type="evidence" value="ECO:0007669"/>
    <property type="project" value="TreeGrafter"/>
</dbReference>
<evidence type="ECO:0000256" key="2">
    <source>
        <dbReference type="ARBA" id="ARBA00022448"/>
    </source>
</evidence>
<keyword evidence="3" id="KW-0653">Protein transport</keyword>
<evidence type="ECO:0000313" key="5">
    <source>
        <dbReference type="Proteomes" id="UP000242381"/>
    </source>
</evidence>
<proteinExistence type="inferred from homology"/>
<sequence length="184" mass="20485">MSRPLFGGAIVCPIRPSFLDASSIRQIPDNQEVFVDTETQQSFIVELLEPADAQDQEIAKFHFQQLCEDNEAADSVIVSVEHCKPEDITPLLPKDTTEVYLLHGKQMVAKFNEKDALNTIDILLAVVRFNQVSTDCVISMNVPVQVAANSSEAESFTQANVDLVKQDMMTILQGLQVRDWSLFG</sequence>
<dbReference type="VEuPathDB" id="FungiDB:BCV72DRAFT_215341"/>
<dbReference type="InterPro" id="IPR007681">
    <property type="entry name" value="Mog1"/>
</dbReference>
<evidence type="ECO:0000256" key="3">
    <source>
        <dbReference type="ARBA" id="ARBA00022927"/>
    </source>
</evidence>
<dbReference type="GO" id="GO:0005085">
    <property type="term" value="F:guanyl-nucleotide exchange factor activity"/>
    <property type="evidence" value="ECO:0007669"/>
    <property type="project" value="TreeGrafter"/>
</dbReference>
<dbReference type="Proteomes" id="UP000242381">
    <property type="component" value="Unassembled WGS sequence"/>
</dbReference>
<organism evidence="4 5">
    <name type="scientific">Rhizopus microsporus</name>
    <dbReference type="NCBI Taxonomy" id="58291"/>
    <lineage>
        <taxon>Eukaryota</taxon>
        <taxon>Fungi</taxon>
        <taxon>Fungi incertae sedis</taxon>
        <taxon>Mucoromycota</taxon>
        <taxon>Mucoromycotina</taxon>
        <taxon>Mucoromycetes</taxon>
        <taxon>Mucorales</taxon>
        <taxon>Mucorineae</taxon>
        <taxon>Rhizopodaceae</taxon>
        <taxon>Rhizopus</taxon>
    </lineage>
</organism>
<dbReference type="OMA" id="ECSSAWM"/>
<dbReference type="AlphaFoldDB" id="A0A1X0RVY8"/>
<dbReference type="EMBL" id="KV921398">
    <property type="protein sequence ID" value="ORE16068.1"/>
    <property type="molecule type" value="Genomic_DNA"/>
</dbReference>
<dbReference type="SUPFAM" id="SSF55724">
    <property type="entry name" value="Mog1p/PsbP-like"/>
    <property type="match status" value="1"/>
</dbReference>
<protein>
    <submittedName>
        <fullName evidence="4">Mog1p/PsbP-like protein</fullName>
    </submittedName>
</protein>
<dbReference type="PANTHER" id="PTHR15837:SF0">
    <property type="entry name" value="RAN GUANINE NUCLEOTIDE RELEASE FACTOR"/>
    <property type="match status" value="1"/>
</dbReference>